<dbReference type="InterPro" id="IPR013766">
    <property type="entry name" value="Thioredoxin_domain"/>
</dbReference>
<dbReference type="AlphaFoldDB" id="A0A538SB89"/>
<dbReference type="PROSITE" id="PS00194">
    <property type="entry name" value="THIOREDOXIN_1"/>
    <property type="match status" value="1"/>
</dbReference>
<dbReference type="GO" id="GO:0016209">
    <property type="term" value="F:antioxidant activity"/>
    <property type="evidence" value="ECO:0007669"/>
    <property type="project" value="InterPro"/>
</dbReference>
<dbReference type="CDD" id="cd02966">
    <property type="entry name" value="TlpA_like_family"/>
    <property type="match status" value="1"/>
</dbReference>
<dbReference type="PANTHER" id="PTHR42852">
    <property type="entry name" value="THIOL:DISULFIDE INTERCHANGE PROTEIN DSBE"/>
    <property type="match status" value="1"/>
</dbReference>
<dbReference type="GO" id="GO:0017004">
    <property type="term" value="P:cytochrome complex assembly"/>
    <property type="evidence" value="ECO:0007669"/>
    <property type="project" value="UniProtKB-KW"/>
</dbReference>
<sequence>MDKRSLKRKWQGMRVRRHVGGAVDRIDGKSKACKNDGRALAARGLKGYTGPVALYVTEALGHPPGHGLRFFSLLAHRRMVGIVAALALLVVAPSRPAFAGGSAPPAPTFAIRGLDGRTVKLSDFKGKVVVLDFWATWCGPCRASLPHLNEVQGRFAGQGLVVVGISVDDTEPQVVRHFVDRLGLKFRMAMADERVLDLYGPIRTIPTTFFINRRGEVVRRVVGYIDSETLESYVRELF</sequence>
<evidence type="ECO:0000313" key="7">
    <source>
        <dbReference type="Proteomes" id="UP000317716"/>
    </source>
</evidence>
<dbReference type="GO" id="GO:0016491">
    <property type="term" value="F:oxidoreductase activity"/>
    <property type="evidence" value="ECO:0007669"/>
    <property type="project" value="InterPro"/>
</dbReference>
<feature type="domain" description="Thioredoxin" evidence="5">
    <location>
        <begin position="100"/>
        <end position="238"/>
    </location>
</feature>
<dbReference type="InterPro" id="IPR000866">
    <property type="entry name" value="AhpC/TSA"/>
</dbReference>
<comment type="subcellular location">
    <subcellularLocation>
        <location evidence="1">Cell envelope</location>
    </subcellularLocation>
</comment>
<evidence type="ECO:0000259" key="5">
    <source>
        <dbReference type="PROSITE" id="PS51352"/>
    </source>
</evidence>
<evidence type="ECO:0000256" key="4">
    <source>
        <dbReference type="ARBA" id="ARBA00023284"/>
    </source>
</evidence>
<comment type="caution">
    <text evidence="6">The sequence shown here is derived from an EMBL/GenBank/DDBJ whole genome shotgun (WGS) entry which is preliminary data.</text>
</comment>
<name>A0A538SB89_UNCEI</name>
<evidence type="ECO:0000313" key="6">
    <source>
        <dbReference type="EMBL" id="TMQ48606.1"/>
    </source>
</evidence>
<keyword evidence="3" id="KW-1015">Disulfide bond</keyword>
<accession>A0A538SB89</accession>
<evidence type="ECO:0000256" key="3">
    <source>
        <dbReference type="ARBA" id="ARBA00023157"/>
    </source>
</evidence>
<dbReference type="PANTHER" id="PTHR42852:SF6">
    <property type="entry name" value="THIOL:DISULFIDE INTERCHANGE PROTEIN DSBE"/>
    <property type="match status" value="1"/>
</dbReference>
<evidence type="ECO:0000256" key="2">
    <source>
        <dbReference type="ARBA" id="ARBA00022748"/>
    </source>
</evidence>
<organism evidence="6 7">
    <name type="scientific">Eiseniibacteriota bacterium</name>
    <dbReference type="NCBI Taxonomy" id="2212470"/>
    <lineage>
        <taxon>Bacteria</taxon>
        <taxon>Candidatus Eiseniibacteriota</taxon>
    </lineage>
</organism>
<evidence type="ECO:0000256" key="1">
    <source>
        <dbReference type="ARBA" id="ARBA00004196"/>
    </source>
</evidence>
<dbReference type="Proteomes" id="UP000317716">
    <property type="component" value="Unassembled WGS sequence"/>
</dbReference>
<proteinExistence type="predicted"/>
<dbReference type="Pfam" id="PF00578">
    <property type="entry name" value="AhpC-TSA"/>
    <property type="match status" value="1"/>
</dbReference>
<keyword evidence="2" id="KW-0201">Cytochrome c-type biogenesis</keyword>
<protein>
    <submittedName>
        <fullName evidence="6">TlpA family protein disulfide reductase</fullName>
    </submittedName>
</protein>
<dbReference type="Gene3D" id="3.40.30.10">
    <property type="entry name" value="Glutaredoxin"/>
    <property type="match status" value="1"/>
</dbReference>
<keyword evidence="4" id="KW-0676">Redox-active center</keyword>
<dbReference type="InterPro" id="IPR017937">
    <property type="entry name" value="Thioredoxin_CS"/>
</dbReference>
<dbReference type="InterPro" id="IPR050553">
    <property type="entry name" value="Thioredoxin_ResA/DsbE_sf"/>
</dbReference>
<dbReference type="SUPFAM" id="SSF52833">
    <property type="entry name" value="Thioredoxin-like"/>
    <property type="match status" value="1"/>
</dbReference>
<reference evidence="6 7" key="1">
    <citation type="journal article" date="2019" name="Nat. Microbiol.">
        <title>Mediterranean grassland soil C-N compound turnover is dependent on rainfall and depth, and is mediated by genomically divergent microorganisms.</title>
        <authorList>
            <person name="Diamond S."/>
            <person name="Andeer P.F."/>
            <person name="Li Z."/>
            <person name="Crits-Christoph A."/>
            <person name="Burstein D."/>
            <person name="Anantharaman K."/>
            <person name="Lane K.R."/>
            <person name="Thomas B.C."/>
            <person name="Pan C."/>
            <person name="Northen T.R."/>
            <person name="Banfield J.F."/>
        </authorList>
    </citation>
    <scope>NUCLEOTIDE SEQUENCE [LARGE SCALE GENOMIC DNA]</scope>
    <source>
        <strain evidence="6">WS_2</strain>
    </source>
</reference>
<dbReference type="InterPro" id="IPR036249">
    <property type="entry name" value="Thioredoxin-like_sf"/>
</dbReference>
<gene>
    <name evidence="6" type="ORF">E6K72_12905</name>
</gene>
<dbReference type="PROSITE" id="PS51352">
    <property type="entry name" value="THIOREDOXIN_2"/>
    <property type="match status" value="1"/>
</dbReference>
<dbReference type="EMBL" id="VBOS01000474">
    <property type="protein sequence ID" value="TMQ48606.1"/>
    <property type="molecule type" value="Genomic_DNA"/>
</dbReference>
<dbReference type="GO" id="GO:0030313">
    <property type="term" value="C:cell envelope"/>
    <property type="evidence" value="ECO:0007669"/>
    <property type="project" value="UniProtKB-SubCell"/>
</dbReference>